<dbReference type="SUPFAM" id="SSF117987">
    <property type="entry name" value="CRISPR-associated protein"/>
    <property type="match status" value="2"/>
</dbReference>
<dbReference type="NCBIfam" id="TIGR01907">
    <property type="entry name" value="casE_Cse3"/>
    <property type="match status" value="1"/>
</dbReference>
<dbReference type="EMBL" id="CP011112">
    <property type="protein sequence ID" value="AKU15133.1"/>
    <property type="molecule type" value="Genomic_DNA"/>
</dbReference>
<dbReference type="Proteomes" id="UP000066480">
    <property type="component" value="Chromosome"/>
</dbReference>
<evidence type="ECO:0000313" key="2">
    <source>
        <dbReference type="Proteomes" id="UP000066480"/>
    </source>
</evidence>
<dbReference type="Pfam" id="PF08798">
    <property type="entry name" value="CRISPR_assoc"/>
    <property type="match status" value="1"/>
</dbReference>
<dbReference type="STRING" id="571913.VV02_03400"/>
<keyword evidence="2" id="KW-1185">Reference proteome</keyword>
<dbReference type="OrthoDB" id="9795689at2"/>
<dbReference type="PATRIC" id="fig|571913.6.peg.695"/>
<proteinExistence type="predicted"/>
<sequence>MYLVRMRLDPRSRATRKVLSSAQAMHAAVLRACGSEANDLVAEGDRRILWRVDQHGRDDIELYLTSPGKPSPDGSALPDGLPPVGSWDIADYEPFLSQLGPGQRWLFRLTANPVRSMSRAAPDGRRVRGKPIPLTHAHQEEWLVARAERHGFTIPLNSLDSPEVSARELLQRDRHTTSFNRRSDGEDAGRTDRVQITRVTFEGVLDVTDPDALRLTLRNGMGKARAYGCGLMTLAPMR</sequence>
<reference evidence="1 2" key="1">
    <citation type="submission" date="2015-03" db="EMBL/GenBank/DDBJ databases">
        <title>Luteipulveratus halotolerans sp. nov., a novel actinobacterium (Dermacoccaceae) from Sarawak, Malaysia.</title>
        <authorList>
            <person name="Juboi H."/>
            <person name="Basik A."/>
            <person name="Shamsul S.S."/>
            <person name="Arnold P."/>
            <person name="Schmitt E.K."/>
            <person name="Sanglier J.-J."/>
            <person name="Yeo T."/>
        </authorList>
    </citation>
    <scope>NUCLEOTIDE SEQUENCE [LARGE SCALE GENOMIC DNA]</scope>
    <source>
        <strain evidence="1 2">MN07-A0370</strain>
    </source>
</reference>
<organism evidence="1 2">
    <name type="scientific">Luteipulveratus mongoliensis</name>
    <dbReference type="NCBI Taxonomy" id="571913"/>
    <lineage>
        <taxon>Bacteria</taxon>
        <taxon>Bacillati</taxon>
        <taxon>Actinomycetota</taxon>
        <taxon>Actinomycetes</taxon>
        <taxon>Micrococcales</taxon>
        <taxon>Dermacoccaceae</taxon>
        <taxon>Luteipulveratus</taxon>
    </lineage>
</organism>
<evidence type="ECO:0008006" key="3">
    <source>
        <dbReference type="Google" id="ProtNLM"/>
    </source>
</evidence>
<gene>
    <name evidence="1" type="ORF">VV02_03400</name>
</gene>
<dbReference type="RefSeq" id="WP_052589830.1">
    <property type="nucleotide sequence ID" value="NZ_CP011112.1"/>
</dbReference>
<dbReference type="Gene3D" id="3.30.70.1200">
    <property type="entry name" value="Crispr-associated protein, domain 1"/>
    <property type="match status" value="1"/>
</dbReference>
<accession>A0A0K1JEW1</accession>
<name>A0A0K1JEW1_9MICO</name>
<dbReference type="CDD" id="cd09727">
    <property type="entry name" value="Cas6_I-E"/>
    <property type="match status" value="1"/>
</dbReference>
<dbReference type="SMART" id="SM01101">
    <property type="entry name" value="CRISPR_assoc"/>
    <property type="match status" value="1"/>
</dbReference>
<dbReference type="InterPro" id="IPR010179">
    <property type="entry name" value="CRISPR-assoc_prot_Cse3"/>
</dbReference>
<evidence type="ECO:0000313" key="1">
    <source>
        <dbReference type="EMBL" id="AKU15133.1"/>
    </source>
</evidence>
<dbReference type="AlphaFoldDB" id="A0A0K1JEW1"/>
<dbReference type="Gene3D" id="3.30.70.1210">
    <property type="entry name" value="Crispr-associated protein, domain 2"/>
    <property type="match status" value="1"/>
</dbReference>
<dbReference type="KEGG" id="lmoi:VV02_03400"/>
<protein>
    <recommendedName>
        <fullName evidence="3">CRISPR-associated protein Cse3</fullName>
    </recommendedName>
</protein>